<dbReference type="Gene3D" id="3.30.60.60">
    <property type="entry name" value="N-acetyl transferase-like"/>
    <property type="match status" value="1"/>
</dbReference>
<feature type="region of interest" description="Disordered" evidence="14">
    <location>
        <begin position="58"/>
        <end position="116"/>
    </location>
</feature>
<dbReference type="Pfam" id="PF17772">
    <property type="entry name" value="zf-MYST"/>
    <property type="match status" value="1"/>
</dbReference>
<dbReference type="Gene3D" id="2.30.30.140">
    <property type="match status" value="1"/>
</dbReference>
<dbReference type="Proteomes" id="UP000054988">
    <property type="component" value="Unassembled WGS sequence"/>
</dbReference>
<comment type="similarity">
    <text evidence="2">Belongs to the MYST (SAS/MOZ) family.</text>
</comment>
<keyword evidence="9" id="KW-0805">Transcription regulation</keyword>
<keyword evidence="7" id="KW-0862">Zinc</keyword>
<evidence type="ECO:0000259" key="15">
    <source>
        <dbReference type="PROSITE" id="PS51726"/>
    </source>
</evidence>
<dbReference type="PANTHER" id="PTHR10615">
    <property type="entry name" value="HISTONE ACETYLTRANSFERASE"/>
    <property type="match status" value="1"/>
</dbReference>
<dbReference type="InterPro" id="IPR016197">
    <property type="entry name" value="Chromo-like_dom_sf"/>
</dbReference>
<proteinExistence type="inferred from homology"/>
<evidence type="ECO:0000256" key="3">
    <source>
        <dbReference type="ARBA" id="ARBA00013184"/>
    </source>
</evidence>
<evidence type="ECO:0000313" key="16">
    <source>
        <dbReference type="EMBL" id="KTB31500.1"/>
    </source>
</evidence>
<evidence type="ECO:0000256" key="8">
    <source>
        <dbReference type="ARBA" id="ARBA00022990"/>
    </source>
</evidence>
<evidence type="ECO:0000256" key="6">
    <source>
        <dbReference type="ARBA" id="ARBA00022771"/>
    </source>
</evidence>
<protein>
    <recommendedName>
        <fullName evidence="3">histone acetyltransferase</fullName>
        <ecNumber evidence="3">2.3.1.48</ecNumber>
    </recommendedName>
</protein>
<evidence type="ECO:0000256" key="10">
    <source>
        <dbReference type="ARBA" id="ARBA00023163"/>
    </source>
</evidence>
<dbReference type="eggNOG" id="KOG2747">
    <property type="taxonomic scope" value="Eukaryota"/>
</dbReference>
<comment type="caution">
    <text evidence="16">The sequence shown here is derived from an EMBL/GenBank/DDBJ whole genome shotgun (WGS) entry which is preliminary data.</text>
</comment>
<feature type="compositionally biased region" description="Polar residues" evidence="14">
    <location>
        <begin position="512"/>
        <end position="523"/>
    </location>
</feature>
<evidence type="ECO:0000256" key="2">
    <source>
        <dbReference type="ARBA" id="ARBA00010107"/>
    </source>
</evidence>
<dbReference type="PANTHER" id="PTHR10615:SF219">
    <property type="entry name" value="HISTONE ACETYLTRANSFERASE KAT5"/>
    <property type="match status" value="1"/>
</dbReference>
<dbReference type="GO" id="GO:0035267">
    <property type="term" value="C:NuA4 histone acetyltransferase complex"/>
    <property type="evidence" value="ECO:0007669"/>
    <property type="project" value="TreeGrafter"/>
</dbReference>
<dbReference type="EMBL" id="LATX01002319">
    <property type="protein sequence ID" value="KTB31500.1"/>
    <property type="molecule type" value="Genomic_DNA"/>
</dbReference>
<dbReference type="GO" id="GO:0005634">
    <property type="term" value="C:nucleus"/>
    <property type="evidence" value="ECO:0007669"/>
    <property type="project" value="UniProtKB-SubCell"/>
</dbReference>
<evidence type="ECO:0000256" key="7">
    <source>
        <dbReference type="ARBA" id="ARBA00022833"/>
    </source>
</evidence>
<feature type="domain" description="MYST-type HAT" evidence="15">
    <location>
        <begin position="132"/>
        <end position="563"/>
    </location>
</feature>
<keyword evidence="4 16" id="KW-0808">Transferase</keyword>
<feature type="compositionally biased region" description="Polar residues" evidence="14">
    <location>
        <begin position="81"/>
        <end position="93"/>
    </location>
</feature>
<dbReference type="Pfam" id="PF11717">
    <property type="entry name" value="Tudor-knot"/>
    <property type="match status" value="1"/>
</dbReference>
<evidence type="ECO:0000256" key="11">
    <source>
        <dbReference type="ARBA" id="ARBA00023242"/>
    </source>
</evidence>
<dbReference type="InterPro" id="IPR016181">
    <property type="entry name" value="Acyl_CoA_acyltransferase"/>
</dbReference>
<dbReference type="Pfam" id="PF01853">
    <property type="entry name" value="MOZ_SAS"/>
    <property type="match status" value="1"/>
</dbReference>
<dbReference type="InterPro" id="IPR002717">
    <property type="entry name" value="HAT_MYST-type"/>
</dbReference>
<dbReference type="SUPFAM" id="SSF55729">
    <property type="entry name" value="Acyl-CoA N-acyltransferases (Nat)"/>
    <property type="match status" value="1"/>
</dbReference>
<dbReference type="InterPro" id="IPR050603">
    <property type="entry name" value="MYST_HAT"/>
</dbReference>
<dbReference type="EC" id="2.3.1.48" evidence="3"/>
<accession>A0A0W0F5D6</accession>
<keyword evidence="6" id="KW-0863">Zinc-finger</keyword>
<reference evidence="16 17" key="1">
    <citation type="submission" date="2015-12" db="EMBL/GenBank/DDBJ databases">
        <title>Draft genome sequence of Moniliophthora roreri, the causal agent of frosty pod rot of cacao.</title>
        <authorList>
            <person name="Aime M.C."/>
            <person name="Diaz-Valderrama J.R."/>
            <person name="Kijpornyongpan T."/>
            <person name="Phillips-Mora W."/>
        </authorList>
    </citation>
    <scope>NUCLEOTIDE SEQUENCE [LARGE SCALE GENOMIC DNA]</scope>
    <source>
        <strain evidence="16 17">MCA 2952</strain>
    </source>
</reference>
<evidence type="ECO:0000256" key="13">
    <source>
        <dbReference type="PIRSR" id="PIRSR602717-51"/>
    </source>
</evidence>
<dbReference type="Gene3D" id="3.40.630.30">
    <property type="match status" value="1"/>
</dbReference>
<dbReference type="InterPro" id="IPR025995">
    <property type="entry name" value="Tudor-knot"/>
</dbReference>
<dbReference type="GO" id="GO:0006355">
    <property type="term" value="P:regulation of DNA-templated transcription"/>
    <property type="evidence" value="ECO:0007669"/>
    <property type="project" value="InterPro"/>
</dbReference>
<evidence type="ECO:0000256" key="4">
    <source>
        <dbReference type="ARBA" id="ARBA00022679"/>
    </source>
</evidence>
<comment type="subcellular location">
    <subcellularLocation>
        <location evidence="1">Nucleus</location>
    </subcellularLocation>
</comment>
<organism evidence="16 17">
    <name type="scientific">Moniliophthora roreri</name>
    <name type="common">Frosty pod rot fungus</name>
    <name type="synonym">Monilia roreri</name>
    <dbReference type="NCBI Taxonomy" id="221103"/>
    <lineage>
        <taxon>Eukaryota</taxon>
        <taxon>Fungi</taxon>
        <taxon>Dikarya</taxon>
        <taxon>Basidiomycota</taxon>
        <taxon>Agaricomycotina</taxon>
        <taxon>Agaricomycetes</taxon>
        <taxon>Agaricomycetidae</taxon>
        <taxon>Agaricales</taxon>
        <taxon>Marasmiineae</taxon>
        <taxon>Marasmiaceae</taxon>
        <taxon>Moniliophthora</taxon>
    </lineage>
</organism>
<feature type="active site" description="Proton donor/acceptor" evidence="13">
    <location>
        <position position="351"/>
    </location>
</feature>
<dbReference type="GO" id="GO:0046972">
    <property type="term" value="F:histone H4K16 acetyltransferase activity"/>
    <property type="evidence" value="ECO:0007669"/>
    <property type="project" value="TreeGrafter"/>
</dbReference>
<evidence type="ECO:0000256" key="9">
    <source>
        <dbReference type="ARBA" id="ARBA00023015"/>
    </source>
</evidence>
<dbReference type="GO" id="GO:0008270">
    <property type="term" value="F:zinc ion binding"/>
    <property type="evidence" value="ECO:0007669"/>
    <property type="project" value="UniProtKB-KW"/>
</dbReference>
<keyword evidence="10" id="KW-0804">Transcription</keyword>
<dbReference type="SUPFAM" id="SSF54160">
    <property type="entry name" value="Chromo domain-like"/>
    <property type="match status" value="1"/>
</dbReference>
<keyword evidence="8" id="KW-0007">Acetylation</keyword>
<keyword evidence="5" id="KW-0479">Metal-binding</keyword>
<dbReference type="PROSITE" id="PS51726">
    <property type="entry name" value="MYST_HAT"/>
    <property type="match status" value="1"/>
</dbReference>
<gene>
    <name evidence="16" type="ORF">WG66_15929</name>
</gene>
<keyword evidence="11" id="KW-0539">Nucleus</keyword>
<evidence type="ECO:0000256" key="12">
    <source>
        <dbReference type="ARBA" id="ARBA00023315"/>
    </source>
</evidence>
<dbReference type="AlphaFoldDB" id="A0A0W0F5D6"/>
<keyword evidence="12 16" id="KW-0012">Acyltransferase</keyword>
<dbReference type="InterPro" id="IPR040706">
    <property type="entry name" value="Zf-MYST"/>
</dbReference>
<evidence type="ECO:0000256" key="5">
    <source>
        <dbReference type="ARBA" id="ARBA00022723"/>
    </source>
</evidence>
<evidence type="ECO:0000256" key="14">
    <source>
        <dbReference type="SAM" id="MobiDB-lite"/>
    </source>
</evidence>
<feature type="region of interest" description="Disordered" evidence="14">
    <location>
        <begin position="497"/>
        <end position="526"/>
    </location>
</feature>
<dbReference type="Gene3D" id="1.10.10.10">
    <property type="entry name" value="Winged helix-like DNA-binding domain superfamily/Winged helix DNA-binding domain"/>
    <property type="match status" value="1"/>
</dbReference>
<name>A0A0W0F5D6_MONRR</name>
<evidence type="ECO:0000256" key="1">
    <source>
        <dbReference type="ARBA" id="ARBA00004123"/>
    </source>
</evidence>
<sequence>MPATHVVSVTPQIPLYTVKRKGKDEPVNVIKEDNATERAYVSYVNLGKRMDEWVPLSHLEPIPGASGTVKRTSRKRKRTTPASNASGSRNQSVHSDEEAQPEEQDVDMEDSQQQEVVMTEEDYDIQHHKQIGAVRNFDRVHFGQWSIRTWYYSPYPFADNEDPEPVASSSSNATRIPGVSRSVRHARTSDLLAGGLSRSHKEGEKSILWVCEMCFKYMMDGLSWESHKKVCQVKHPPGRKVYQRGAHTIWEVDGAKDKLYCQNLSLFGKLFIDIKTLFFDLDNFLFYILTDASAEKDHMMGYFCKEKVSFDGYNLACITTLPPFQKQGFGMLMIEFSYELSRRSGQTGTPERPLSDLGLRSYLAYWIATLVRFFRKLLSVLPQGTTHIYTTGAPPDLSGRSREASEDGFISPNPQRRRKKHKGWDGEISQIEEGADLIDIDETINSLRSYVTTSNPDGSASTHLQVQCNLSDISRATNLRIEDAAFALNEMGMLQRWGKPSSPPSLGTSSPVRSNGARSSTSAPAVDSDEDEYVIVLTRELVEEVAAERNVKPPCIQMKHVLL</sequence>
<feature type="compositionally biased region" description="Acidic residues" evidence="14">
    <location>
        <begin position="98"/>
        <end position="116"/>
    </location>
</feature>
<feature type="region of interest" description="Disordered" evidence="14">
    <location>
        <begin position="390"/>
        <end position="424"/>
    </location>
</feature>
<dbReference type="InterPro" id="IPR036388">
    <property type="entry name" value="WH-like_DNA-bd_sf"/>
</dbReference>
<evidence type="ECO:0000313" key="17">
    <source>
        <dbReference type="Proteomes" id="UP000054988"/>
    </source>
</evidence>